<dbReference type="RefSeq" id="WP_259526131.1">
    <property type="nucleotide sequence ID" value="NZ_JANLCK010000003.1"/>
</dbReference>
<dbReference type="SUPFAM" id="SSF50494">
    <property type="entry name" value="Trypsin-like serine proteases"/>
    <property type="match status" value="1"/>
</dbReference>
<dbReference type="CDD" id="cd21112">
    <property type="entry name" value="alphaLP-like"/>
    <property type="match status" value="1"/>
</dbReference>
<dbReference type="InterPro" id="IPR009003">
    <property type="entry name" value="Peptidase_S1_PA"/>
</dbReference>
<feature type="compositionally biased region" description="Low complexity" evidence="1">
    <location>
        <begin position="56"/>
        <end position="72"/>
    </location>
</feature>
<accession>A0AA41XH25</accession>
<dbReference type="Gene3D" id="2.40.10.10">
    <property type="entry name" value="Trypsin-like serine proteases"/>
    <property type="match status" value="2"/>
</dbReference>
<feature type="region of interest" description="Disordered" evidence="1">
    <location>
        <begin position="29"/>
        <end position="72"/>
    </location>
</feature>
<feature type="chain" id="PRO_5041233040" evidence="2">
    <location>
        <begin position="28"/>
        <end position="804"/>
    </location>
</feature>
<feature type="signal peptide" evidence="2">
    <location>
        <begin position="1"/>
        <end position="27"/>
    </location>
</feature>
<dbReference type="AlphaFoldDB" id="A0AA41XH25"/>
<evidence type="ECO:0000256" key="2">
    <source>
        <dbReference type="SAM" id="SignalP"/>
    </source>
</evidence>
<dbReference type="Proteomes" id="UP001165587">
    <property type="component" value="Unassembled WGS sequence"/>
</dbReference>
<organism evidence="3 4">
    <name type="scientific">Herbiconiux oxytropis</name>
    <dbReference type="NCBI Taxonomy" id="2970915"/>
    <lineage>
        <taxon>Bacteria</taxon>
        <taxon>Bacillati</taxon>
        <taxon>Actinomycetota</taxon>
        <taxon>Actinomycetes</taxon>
        <taxon>Micrococcales</taxon>
        <taxon>Microbacteriaceae</taxon>
        <taxon>Herbiconiux</taxon>
    </lineage>
</organism>
<keyword evidence="4" id="KW-1185">Reference proteome</keyword>
<dbReference type="Pfam" id="PF04122">
    <property type="entry name" value="CW_binding_2"/>
    <property type="match status" value="3"/>
</dbReference>
<evidence type="ECO:0000256" key="1">
    <source>
        <dbReference type="SAM" id="MobiDB-lite"/>
    </source>
</evidence>
<dbReference type="PANTHER" id="PTHR30032">
    <property type="entry name" value="N-ACETYLMURAMOYL-L-ALANINE AMIDASE-RELATED"/>
    <property type="match status" value="1"/>
</dbReference>
<dbReference type="InterPro" id="IPR007253">
    <property type="entry name" value="Cell_wall-bd_2"/>
</dbReference>
<gene>
    <name evidence="3" type="ORF">N1028_06815</name>
</gene>
<protein>
    <submittedName>
        <fullName evidence="3">Cell wall-binding repeat-containing protein</fullName>
    </submittedName>
</protein>
<dbReference type="Gene3D" id="3.40.50.12090">
    <property type="match status" value="1"/>
</dbReference>
<dbReference type="InterPro" id="IPR043504">
    <property type="entry name" value="Peptidase_S1_PA_chymotrypsin"/>
</dbReference>
<name>A0AA41XH25_9MICO</name>
<feature type="compositionally biased region" description="Low complexity" evidence="1">
    <location>
        <begin position="29"/>
        <end position="47"/>
    </location>
</feature>
<keyword evidence="2" id="KW-0732">Signal</keyword>
<dbReference type="InterPro" id="IPR051922">
    <property type="entry name" value="Bact_Sporulation_Assoc"/>
</dbReference>
<reference evidence="3" key="1">
    <citation type="submission" date="2022-08" db="EMBL/GenBank/DDBJ databases">
        <authorList>
            <person name="Deng Y."/>
            <person name="Han X.-F."/>
            <person name="Zhang Y.-Q."/>
        </authorList>
    </citation>
    <scope>NUCLEOTIDE SEQUENCE</scope>
    <source>
        <strain evidence="3">CPCC 203407</strain>
    </source>
</reference>
<comment type="caution">
    <text evidence="3">The sequence shown here is derived from an EMBL/GenBank/DDBJ whole genome shotgun (WGS) entry which is preliminary data.</text>
</comment>
<proteinExistence type="predicted"/>
<sequence>MRNRISTLAVTMLVIAGVLGTAGAVSAETIEPPVPAETPTTAEPTPEQIDPEVEPEVVAPDPADPATTELPRFTAPAPADFAARAAELPADLGAAVARDLDSTPEEYLARTDAALQAGVVVEALSARVDVLGSRLDGTQLVVNVADEEAAALVESTGATAEVGAPAVPDYSGVRLEAMADLLGGQAFQFLAAGATHVCSTGFVGRYGPYPQVQFITSGHCIEPDRQTGTYYYESKQARAGSAPSRGSIIGAPIESLFRFGAGADVGVVGVSDEWTPTKKVGTWGGSQGALTDGNPITLTDMATGVVGSPVCKSGRTTGWTCGTILVMNESYPVYNRSGTPQYVNLSLTDVCMLPGDSGSSALIGSAAFGLGTAGTFTDSCSNQPDAITAFFPMVTSNGSKSVSNTVPDWELSVAVTMPTVVRPSFVGDAIRGTLPGAGPRHRVLVTIDGNGYYVTPNASGAWSLPIPAALQSGRHTFTVAGRWGSFSSSSVISDSYQLRARPAVERVDGANRYTVALTISQRAYPAGSTAPTVYLATGDNYPDALSAVPAAVKGNAPLLLTPTARLLPDVAAEIRRLKPAKIVVVGGPASISEAVIAELRPLAATVDRLSGSDRYEASRAVARYAFGTSARSYVATGTNFPDALSAGSAAGSSGVPITLVYGPTATADAASISHFRTLKTSRITIAGGPNSVSTGVGTALRDKVPAAVDRLSGTDRFTASLAINRAAYSASSVVYLATGFNYPDALAGGVLAAKGKAPLYMVPTDCVPRGVIDDISTLKATKVVLLGGQNSLNASVGSLSACSF</sequence>
<evidence type="ECO:0000313" key="3">
    <source>
        <dbReference type="EMBL" id="MCS5725605.1"/>
    </source>
</evidence>
<dbReference type="PANTHER" id="PTHR30032:SF8">
    <property type="entry name" value="GERMINATION-SPECIFIC N-ACETYLMURAMOYL-L-ALANINE AMIDASE"/>
    <property type="match status" value="1"/>
</dbReference>
<evidence type="ECO:0000313" key="4">
    <source>
        <dbReference type="Proteomes" id="UP001165587"/>
    </source>
</evidence>
<dbReference type="EMBL" id="JANLCK010000003">
    <property type="protein sequence ID" value="MCS5725605.1"/>
    <property type="molecule type" value="Genomic_DNA"/>
</dbReference>